<dbReference type="PANTHER" id="PTHR43433">
    <property type="entry name" value="HYDROLASE, ALPHA/BETA FOLD FAMILY PROTEIN"/>
    <property type="match status" value="1"/>
</dbReference>
<name>A0ABP5BGN2_9PSEU</name>
<reference evidence="3" key="1">
    <citation type="journal article" date="2019" name="Int. J. Syst. Evol. Microbiol.">
        <title>The Global Catalogue of Microorganisms (GCM) 10K type strain sequencing project: providing services to taxonomists for standard genome sequencing and annotation.</title>
        <authorList>
            <consortium name="The Broad Institute Genomics Platform"/>
            <consortium name="The Broad Institute Genome Sequencing Center for Infectious Disease"/>
            <person name="Wu L."/>
            <person name="Ma J."/>
        </authorList>
    </citation>
    <scope>NUCLEOTIDE SEQUENCE [LARGE SCALE GENOMIC DNA]</scope>
    <source>
        <strain evidence="3">JCM 14545</strain>
    </source>
</reference>
<keyword evidence="2" id="KW-0378">Hydrolase</keyword>
<comment type="caution">
    <text evidence="2">The sequence shown here is derived from an EMBL/GenBank/DDBJ whole genome shotgun (WGS) entry which is preliminary data.</text>
</comment>
<dbReference type="Pfam" id="PF12697">
    <property type="entry name" value="Abhydrolase_6"/>
    <property type="match status" value="1"/>
</dbReference>
<evidence type="ECO:0000313" key="3">
    <source>
        <dbReference type="Proteomes" id="UP001501116"/>
    </source>
</evidence>
<dbReference type="InterPro" id="IPR050471">
    <property type="entry name" value="AB_hydrolase"/>
</dbReference>
<proteinExistence type="predicted"/>
<keyword evidence="3" id="KW-1185">Reference proteome</keyword>
<evidence type="ECO:0000259" key="1">
    <source>
        <dbReference type="Pfam" id="PF12697"/>
    </source>
</evidence>
<evidence type="ECO:0000313" key="2">
    <source>
        <dbReference type="EMBL" id="GAA1941985.1"/>
    </source>
</evidence>
<sequence length="264" mass="27826">MPASATVIAADGVPLAVETAGEGTPILIVPGSLTPPQIYRPLMAALSKRHRVVLLERRGYGENGSRPCRMRYHVEDIVAVLDWIGEPALVFGHSFGAIVALESARAAGTRISALALYEPPLHALGPRLLPMLARARDLLSEHNEAAVVAEFLGAVDAMPPGEDLTQLSIILGARAAGVVSDLECMVSAEPRPERWAELAVPALLLYGDASDLNGREDCRWLADLVPSGLLAGLPGQAHFPDLVPLAAVLGDFAGTPFRKTASAT</sequence>
<dbReference type="GO" id="GO:0016787">
    <property type="term" value="F:hydrolase activity"/>
    <property type="evidence" value="ECO:0007669"/>
    <property type="project" value="UniProtKB-KW"/>
</dbReference>
<organism evidence="2 3">
    <name type="scientific">Amycolatopsis minnesotensis</name>
    <dbReference type="NCBI Taxonomy" id="337894"/>
    <lineage>
        <taxon>Bacteria</taxon>
        <taxon>Bacillati</taxon>
        <taxon>Actinomycetota</taxon>
        <taxon>Actinomycetes</taxon>
        <taxon>Pseudonocardiales</taxon>
        <taxon>Pseudonocardiaceae</taxon>
        <taxon>Amycolatopsis</taxon>
    </lineage>
</organism>
<dbReference type="Proteomes" id="UP001501116">
    <property type="component" value="Unassembled WGS sequence"/>
</dbReference>
<dbReference type="EMBL" id="BAAANN010000002">
    <property type="protein sequence ID" value="GAA1941985.1"/>
    <property type="molecule type" value="Genomic_DNA"/>
</dbReference>
<dbReference type="PANTHER" id="PTHR43433:SF5">
    <property type="entry name" value="AB HYDROLASE-1 DOMAIN-CONTAINING PROTEIN"/>
    <property type="match status" value="1"/>
</dbReference>
<dbReference type="InterPro" id="IPR029058">
    <property type="entry name" value="AB_hydrolase_fold"/>
</dbReference>
<dbReference type="RefSeq" id="WP_344413215.1">
    <property type="nucleotide sequence ID" value="NZ_BAAANN010000002.1"/>
</dbReference>
<feature type="domain" description="AB hydrolase-1" evidence="1">
    <location>
        <begin position="26"/>
        <end position="248"/>
    </location>
</feature>
<dbReference type="InterPro" id="IPR000073">
    <property type="entry name" value="AB_hydrolase_1"/>
</dbReference>
<accession>A0ABP5BGN2</accession>
<protein>
    <submittedName>
        <fullName evidence="2">Alpha/beta hydrolase</fullName>
    </submittedName>
</protein>
<gene>
    <name evidence="2" type="ORF">GCM10009754_06740</name>
</gene>
<dbReference type="Gene3D" id="3.40.50.1820">
    <property type="entry name" value="alpha/beta hydrolase"/>
    <property type="match status" value="1"/>
</dbReference>
<dbReference type="SUPFAM" id="SSF53474">
    <property type="entry name" value="alpha/beta-Hydrolases"/>
    <property type="match status" value="1"/>
</dbReference>